<dbReference type="InterPro" id="IPR002182">
    <property type="entry name" value="NB-ARC"/>
</dbReference>
<accession>A0A6J1GF51</accession>
<dbReference type="Proteomes" id="UP000504609">
    <property type="component" value="Unplaced"/>
</dbReference>
<organism evidence="3 4">
    <name type="scientific">Cucurbita moschata</name>
    <name type="common">Winter crookneck squash</name>
    <name type="synonym">Cucurbita pepo var. moschata</name>
    <dbReference type="NCBI Taxonomy" id="3662"/>
    <lineage>
        <taxon>Eukaryota</taxon>
        <taxon>Viridiplantae</taxon>
        <taxon>Streptophyta</taxon>
        <taxon>Embryophyta</taxon>
        <taxon>Tracheophyta</taxon>
        <taxon>Spermatophyta</taxon>
        <taxon>Magnoliopsida</taxon>
        <taxon>eudicotyledons</taxon>
        <taxon>Gunneridae</taxon>
        <taxon>Pentapetalae</taxon>
        <taxon>rosids</taxon>
        <taxon>fabids</taxon>
        <taxon>Cucurbitales</taxon>
        <taxon>Cucurbitaceae</taxon>
        <taxon>Cucurbiteae</taxon>
        <taxon>Cucurbita</taxon>
    </lineage>
</organism>
<dbReference type="Gene3D" id="3.40.50.300">
    <property type="entry name" value="P-loop containing nucleotide triphosphate hydrolases"/>
    <property type="match status" value="1"/>
</dbReference>
<dbReference type="GO" id="GO:0006952">
    <property type="term" value="P:defense response"/>
    <property type="evidence" value="ECO:0007669"/>
    <property type="project" value="UniProtKB-KW"/>
</dbReference>
<dbReference type="SUPFAM" id="SSF52540">
    <property type="entry name" value="P-loop containing nucleoside triphosphate hydrolases"/>
    <property type="match status" value="1"/>
</dbReference>
<evidence type="ECO:0000313" key="4">
    <source>
        <dbReference type="RefSeq" id="XP_022950533.1"/>
    </source>
</evidence>
<gene>
    <name evidence="4" type="primary">LOC111453587</name>
</gene>
<dbReference type="PANTHER" id="PTHR36766:SF38">
    <property type="entry name" value="DISEASE RESISTANCE PROTEIN RGA3"/>
    <property type="match status" value="1"/>
</dbReference>
<keyword evidence="3" id="KW-1185">Reference proteome</keyword>
<protein>
    <submittedName>
        <fullName evidence="4">Disease resistance protein RGA3</fullName>
    </submittedName>
</protein>
<dbReference type="RefSeq" id="XP_022950533.1">
    <property type="nucleotide sequence ID" value="XM_023094765.1"/>
</dbReference>
<dbReference type="AlphaFoldDB" id="A0A6J1GF51"/>
<reference evidence="4" key="1">
    <citation type="submission" date="2025-08" db="UniProtKB">
        <authorList>
            <consortium name="RefSeq"/>
        </authorList>
    </citation>
    <scope>IDENTIFICATION</scope>
    <source>
        <tissue evidence="4">Young leaves</tissue>
    </source>
</reference>
<dbReference type="Pfam" id="PF00931">
    <property type="entry name" value="NB-ARC"/>
    <property type="match status" value="1"/>
</dbReference>
<dbReference type="InterPro" id="IPR027417">
    <property type="entry name" value="P-loop_NTPase"/>
</dbReference>
<dbReference type="GO" id="GO:0043531">
    <property type="term" value="F:ADP binding"/>
    <property type="evidence" value="ECO:0007669"/>
    <property type="project" value="InterPro"/>
</dbReference>
<sequence>MEHFKLKLWVCISEQFDGKVIVEKIIESATGKKPEILQMDLLQSELRKHIDGRKYLLIMDDVWNEDHEKWVNLKRLLMGGAKGSRILITTRHQRVAETFDTISSYALGQLDDQSAWLLFKNMAFRGEKSEKNSKI</sequence>
<feature type="domain" description="NB-ARC" evidence="2">
    <location>
        <begin position="2"/>
        <end position="127"/>
    </location>
</feature>
<evidence type="ECO:0000259" key="2">
    <source>
        <dbReference type="Pfam" id="PF00931"/>
    </source>
</evidence>
<keyword evidence="1" id="KW-0611">Plant defense</keyword>
<proteinExistence type="predicted"/>
<evidence type="ECO:0000313" key="3">
    <source>
        <dbReference type="Proteomes" id="UP000504609"/>
    </source>
</evidence>
<dbReference type="GeneID" id="111453587"/>
<evidence type="ECO:0000256" key="1">
    <source>
        <dbReference type="ARBA" id="ARBA00022821"/>
    </source>
</evidence>
<name>A0A6J1GF51_CUCMO</name>
<dbReference type="KEGG" id="cmos:111453587"/>
<dbReference type="PANTHER" id="PTHR36766">
    <property type="entry name" value="PLANT BROAD-SPECTRUM MILDEW RESISTANCE PROTEIN RPW8"/>
    <property type="match status" value="1"/>
</dbReference>